<organism evidence="3 4">
    <name type="scientific">Evansella caseinilytica</name>
    <dbReference type="NCBI Taxonomy" id="1503961"/>
    <lineage>
        <taxon>Bacteria</taxon>
        <taxon>Bacillati</taxon>
        <taxon>Bacillota</taxon>
        <taxon>Bacilli</taxon>
        <taxon>Bacillales</taxon>
        <taxon>Bacillaceae</taxon>
        <taxon>Evansella</taxon>
    </lineage>
</organism>
<dbReference type="InterPro" id="IPR020846">
    <property type="entry name" value="MFS_dom"/>
</dbReference>
<dbReference type="STRING" id="1503961.SAMN05421736_12082"/>
<evidence type="ECO:0000313" key="4">
    <source>
        <dbReference type="Proteomes" id="UP000198935"/>
    </source>
</evidence>
<evidence type="ECO:0000259" key="2">
    <source>
        <dbReference type="PROSITE" id="PS50850"/>
    </source>
</evidence>
<dbReference type="PROSITE" id="PS50850">
    <property type="entry name" value="MFS"/>
    <property type="match status" value="1"/>
</dbReference>
<keyword evidence="1" id="KW-0472">Membrane</keyword>
<feature type="transmembrane region" description="Helical" evidence="1">
    <location>
        <begin position="28"/>
        <end position="47"/>
    </location>
</feature>
<evidence type="ECO:0000313" key="3">
    <source>
        <dbReference type="EMBL" id="SDZ60580.1"/>
    </source>
</evidence>
<evidence type="ECO:0000256" key="1">
    <source>
        <dbReference type="SAM" id="Phobius"/>
    </source>
</evidence>
<accession>A0A1H3UDQ1</accession>
<feature type="domain" description="Major facilitator superfamily (MFS) profile" evidence="2">
    <location>
        <begin position="1"/>
        <end position="50"/>
    </location>
</feature>
<protein>
    <recommendedName>
        <fullName evidence="2">Major facilitator superfamily (MFS) profile domain-containing protein</fullName>
    </recommendedName>
</protein>
<reference evidence="4" key="1">
    <citation type="submission" date="2016-10" db="EMBL/GenBank/DDBJ databases">
        <authorList>
            <person name="Varghese N."/>
            <person name="Submissions S."/>
        </authorList>
    </citation>
    <scope>NUCLEOTIDE SEQUENCE [LARGE SCALE GENOMIC DNA]</scope>
    <source>
        <strain evidence="4">SP</strain>
    </source>
</reference>
<name>A0A1H3UDQ1_9BACI</name>
<keyword evidence="1" id="KW-1133">Transmembrane helix</keyword>
<dbReference type="AlphaFoldDB" id="A0A1H3UDQ1"/>
<dbReference type="Proteomes" id="UP000198935">
    <property type="component" value="Unassembled WGS sequence"/>
</dbReference>
<keyword evidence="4" id="KW-1185">Reference proteome</keyword>
<dbReference type="GO" id="GO:0022857">
    <property type="term" value="F:transmembrane transporter activity"/>
    <property type="evidence" value="ECO:0007669"/>
    <property type="project" value="InterPro"/>
</dbReference>
<keyword evidence="1" id="KW-0812">Transmembrane</keyword>
<gene>
    <name evidence="3" type="ORF">SAMN05421736_12082</name>
</gene>
<proteinExistence type="predicted"/>
<sequence length="50" mass="5835">MFGYTLSAIIIGLLIKYFTKEKVTWKQTFIGIVLLSVGFIVINMYIFPRF</sequence>
<dbReference type="EMBL" id="FNPI01000020">
    <property type="protein sequence ID" value="SDZ60580.1"/>
    <property type="molecule type" value="Genomic_DNA"/>
</dbReference>